<dbReference type="GO" id="GO:0000428">
    <property type="term" value="C:DNA-directed RNA polymerase complex"/>
    <property type="evidence" value="ECO:0007669"/>
    <property type="project" value="UniProtKB-KW"/>
</dbReference>
<sequence length="173" mass="19454">MPILSAEEIIKYGRRLAEDLSDLGDAAGHNAFLGERVAHPVSEDLYEDLMAELLDCHDKIKEHIEKFKTAYYERTKGSNNNDVGDESPQSSEPTSPIYTPPSSPELPASPIYTPPSPQLPASPIYVPTSPNYTPPEQDELPVISLDEKEKDEEEEEEEEEVQYLGSRKRRRLA</sequence>
<feature type="compositionally biased region" description="Acidic residues" evidence="1">
    <location>
        <begin position="149"/>
        <end position="161"/>
    </location>
</feature>
<reference evidence="2" key="1">
    <citation type="submission" date="2023-06" db="EMBL/GenBank/DDBJ databases">
        <title>Multi-omics analyses reveal the molecular pathogenesis toolkit of Lasiodiplodia hormozganensis, a cross-kingdom pathogen.</title>
        <authorList>
            <person name="Felix C."/>
            <person name="Meneses R."/>
            <person name="Goncalves M.F.M."/>
            <person name="Tilleman L."/>
            <person name="Duarte A.S."/>
            <person name="Jorrin-Novo J.V."/>
            <person name="Van De Peer Y."/>
            <person name="Deforce D."/>
            <person name="Van Nieuwerburgh F."/>
            <person name="Esteves A.C."/>
            <person name="Alves A."/>
        </authorList>
    </citation>
    <scope>NUCLEOTIDE SEQUENCE</scope>
    <source>
        <strain evidence="2">CBS 339.90</strain>
    </source>
</reference>
<evidence type="ECO:0000313" key="3">
    <source>
        <dbReference type="Proteomes" id="UP001175001"/>
    </source>
</evidence>
<protein>
    <submittedName>
        <fullName evidence="2">DNA-directed RNA polymerase II subunit RPB1</fullName>
    </submittedName>
</protein>
<dbReference type="Proteomes" id="UP001175001">
    <property type="component" value="Unassembled WGS sequence"/>
</dbReference>
<evidence type="ECO:0000256" key="1">
    <source>
        <dbReference type="SAM" id="MobiDB-lite"/>
    </source>
</evidence>
<dbReference type="AlphaFoldDB" id="A0AA39Y460"/>
<keyword evidence="2" id="KW-0804">Transcription</keyword>
<proteinExistence type="predicted"/>
<accession>A0AA39Y460</accession>
<feature type="region of interest" description="Disordered" evidence="1">
    <location>
        <begin position="73"/>
        <end position="173"/>
    </location>
</feature>
<comment type="caution">
    <text evidence="2">The sequence shown here is derived from an EMBL/GenBank/DDBJ whole genome shotgun (WGS) entry which is preliminary data.</text>
</comment>
<gene>
    <name evidence="2" type="primary">POLR2A_1</name>
    <name evidence="2" type="ORF">DIS24_g8609</name>
</gene>
<organism evidence="2 3">
    <name type="scientific">Lasiodiplodia hormozganensis</name>
    <dbReference type="NCBI Taxonomy" id="869390"/>
    <lineage>
        <taxon>Eukaryota</taxon>
        <taxon>Fungi</taxon>
        <taxon>Dikarya</taxon>
        <taxon>Ascomycota</taxon>
        <taxon>Pezizomycotina</taxon>
        <taxon>Dothideomycetes</taxon>
        <taxon>Dothideomycetes incertae sedis</taxon>
        <taxon>Botryosphaeriales</taxon>
        <taxon>Botryosphaeriaceae</taxon>
        <taxon>Lasiodiplodia</taxon>
    </lineage>
</organism>
<keyword evidence="3" id="KW-1185">Reference proteome</keyword>
<name>A0AA39Y460_9PEZI</name>
<keyword evidence="2" id="KW-0240">DNA-directed RNA polymerase</keyword>
<evidence type="ECO:0000313" key="2">
    <source>
        <dbReference type="EMBL" id="KAK0644741.1"/>
    </source>
</evidence>
<dbReference type="EMBL" id="JAUJDW010000065">
    <property type="protein sequence ID" value="KAK0644741.1"/>
    <property type="molecule type" value="Genomic_DNA"/>
</dbReference>